<accession>A0A2A5S6W6</accession>
<dbReference type="SUPFAM" id="SSF47413">
    <property type="entry name" value="lambda repressor-like DNA-binding domains"/>
    <property type="match status" value="1"/>
</dbReference>
<organism evidence="1 2">
    <name type="scientific">Pseudolactococcus raffinolactis</name>
    <dbReference type="NCBI Taxonomy" id="1366"/>
    <lineage>
        <taxon>Bacteria</taxon>
        <taxon>Bacillati</taxon>
        <taxon>Bacillota</taxon>
        <taxon>Bacilli</taxon>
        <taxon>Lactobacillales</taxon>
        <taxon>Streptococcaceae</taxon>
        <taxon>Pseudolactococcus</taxon>
    </lineage>
</organism>
<dbReference type="GO" id="GO:0003677">
    <property type="term" value="F:DNA binding"/>
    <property type="evidence" value="ECO:0007669"/>
    <property type="project" value="InterPro"/>
</dbReference>
<dbReference type="SMART" id="SM00530">
    <property type="entry name" value="HTH_XRE"/>
    <property type="match status" value="1"/>
</dbReference>
<dbReference type="CDD" id="cd00093">
    <property type="entry name" value="HTH_XRE"/>
    <property type="match status" value="1"/>
</dbReference>
<dbReference type="RefSeq" id="WP_061775455.1">
    <property type="nucleotide sequence ID" value="NZ_BAAAXH010000057.1"/>
</dbReference>
<evidence type="ECO:0000313" key="1">
    <source>
        <dbReference type="EMBL" id="QIW54684.1"/>
    </source>
</evidence>
<dbReference type="InterPro" id="IPR010057">
    <property type="entry name" value="Transcription_activator_Rgg_C"/>
</dbReference>
<dbReference type="InterPro" id="IPR010982">
    <property type="entry name" value="Lambda_DNA-bd_dom_sf"/>
</dbReference>
<sequence length="270" mass="31550">MIYKKYGETFLKLRKQKGFNLIYFEQLGISKSSLGKFERGESMLGFDKLTTALQVLSVTLGEYENLLNDFELDIHELLIQKIITTHALNQPQKMSELYQEACEIDEIYLALAIKGEYDSLTFDELGALIDYFENIKVWRDIDLSTLYLSLKHLNAKEISYILDQFLIDGHVIFNSLNHRTRFSHVAYHAVAILIAKGYKELAQHTLAHVDSHHLKQTMFINNLRKLVEGYWIAVFEDSEQGNQQMDEALKRFDDLSDYKVSQYYKRIYHA</sequence>
<dbReference type="InterPro" id="IPR001387">
    <property type="entry name" value="Cro/C1-type_HTH"/>
</dbReference>
<proteinExistence type="predicted"/>
<gene>
    <name evidence="1" type="ORF">GU336_11335</name>
</gene>
<dbReference type="InterPro" id="IPR053163">
    <property type="entry name" value="HTH-type_regulator_Rgg"/>
</dbReference>
<dbReference type="NCBIfam" id="TIGR01716">
    <property type="entry name" value="RGG_Cterm"/>
    <property type="match status" value="1"/>
</dbReference>
<dbReference type="PANTHER" id="PTHR37038">
    <property type="entry name" value="TRANSCRIPTIONAL REGULATOR-RELATED"/>
    <property type="match status" value="1"/>
</dbReference>
<dbReference type="AlphaFoldDB" id="A0A2A5S6W6"/>
<dbReference type="STRING" id="1348633.GCA_001591765_01998"/>
<dbReference type="EMBL" id="CP047616">
    <property type="protein sequence ID" value="QIW54684.1"/>
    <property type="molecule type" value="Genomic_DNA"/>
</dbReference>
<dbReference type="KEGG" id="lrn:CMV25_03595"/>
<protein>
    <submittedName>
        <fullName evidence="1">Helix-turn-helix domain-containing protein</fullName>
    </submittedName>
</protein>
<name>A0A2A5S6W6_9LACT</name>
<evidence type="ECO:0000313" key="2">
    <source>
        <dbReference type="Proteomes" id="UP000501945"/>
    </source>
</evidence>
<dbReference type="OrthoDB" id="5769614at2"/>
<dbReference type="GeneID" id="93296660"/>
<reference evidence="1 2" key="1">
    <citation type="submission" date="2019-12" db="EMBL/GenBank/DDBJ databases">
        <title>Whole genome sequences of Lactococcus raffinolactis strains isolated from sewage.</title>
        <authorList>
            <person name="Ybazeta G."/>
            <person name="Ross M."/>
            <person name="Brabant-Kirwan D."/>
            <person name="Saleh M."/>
            <person name="Dillon J.A."/>
            <person name="Splinter K."/>
            <person name="Nokhbeh R."/>
        </authorList>
    </citation>
    <scope>NUCLEOTIDE SEQUENCE [LARGE SCALE GENOMIC DNA]</scope>
    <source>
        <strain evidence="1 2">Lr_19_5</strain>
    </source>
</reference>
<dbReference type="PROSITE" id="PS50943">
    <property type="entry name" value="HTH_CROC1"/>
    <property type="match status" value="1"/>
</dbReference>
<dbReference type="Proteomes" id="UP000501945">
    <property type="component" value="Chromosome"/>
</dbReference>